<dbReference type="GO" id="GO:0005524">
    <property type="term" value="F:ATP binding"/>
    <property type="evidence" value="ECO:0007669"/>
    <property type="project" value="UniProtKB-KW"/>
</dbReference>
<evidence type="ECO:0000256" key="6">
    <source>
        <dbReference type="ARBA" id="ARBA00022917"/>
    </source>
</evidence>
<dbReference type="InterPro" id="IPR002305">
    <property type="entry name" value="aa-tRNA-synth_Ic"/>
</dbReference>
<evidence type="ECO:0000256" key="1">
    <source>
        <dbReference type="ARBA" id="ARBA00005594"/>
    </source>
</evidence>
<comment type="similarity">
    <text evidence="1 10">Belongs to the class-I aminoacyl-tRNA synthetase family.</text>
</comment>
<reference evidence="12" key="1">
    <citation type="submission" date="2018-09" db="EMBL/GenBank/DDBJ databases">
        <title>Draft Genome Sequence of Mediterraneibacter sp. KCTC 15684.</title>
        <authorList>
            <person name="Kim J.S."/>
            <person name="Han K.I."/>
            <person name="Suh M.K."/>
            <person name="Lee K.C."/>
            <person name="Eom M.K."/>
            <person name="Lee J.H."/>
            <person name="Park S.H."/>
            <person name="Kang S.W."/>
            <person name="Park J.E."/>
            <person name="Oh B.S."/>
            <person name="Yu S.Y."/>
            <person name="Choi S.H."/>
            <person name="Lee D.H."/>
            <person name="Yoon H."/>
            <person name="Kim B."/>
            <person name="Yang S.J."/>
            <person name="Lee J.S."/>
        </authorList>
    </citation>
    <scope>NUCLEOTIDE SEQUENCE [LARGE SCALE GENOMIC DNA]</scope>
    <source>
        <strain evidence="12">KCTC 15684</strain>
    </source>
</reference>
<evidence type="ECO:0000313" key="11">
    <source>
        <dbReference type="EMBL" id="GCA67265.1"/>
    </source>
</evidence>
<keyword evidence="7 10" id="KW-0030">Aminoacyl-tRNA synthetase</keyword>
<dbReference type="NCBIfam" id="TIGR00233">
    <property type="entry name" value="trpS"/>
    <property type="match status" value="1"/>
</dbReference>
<dbReference type="AlphaFoldDB" id="A0A391P1G8"/>
<dbReference type="GO" id="GO:0004830">
    <property type="term" value="F:tryptophan-tRNA ligase activity"/>
    <property type="evidence" value="ECO:0007669"/>
    <property type="project" value="UniProtKB-UniRule"/>
</dbReference>
<dbReference type="CDD" id="cd00806">
    <property type="entry name" value="TrpRS_core"/>
    <property type="match status" value="1"/>
</dbReference>
<protein>
    <recommendedName>
        <fullName evidence="2 9">Tryptophan--tRNA ligase</fullName>
        <ecNumber evidence="2 9">6.1.1.2</ecNumber>
    </recommendedName>
</protein>
<dbReference type="GO" id="GO:0005829">
    <property type="term" value="C:cytosol"/>
    <property type="evidence" value="ECO:0007669"/>
    <property type="project" value="TreeGrafter"/>
</dbReference>
<dbReference type="RefSeq" id="WP_243112740.1">
    <property type="nucleotide sequence ID" value="NZ_BHGK01000001.1"/>
</dbReference>
<evidence type="ECO:0000256" key="7">
    <source>
        <dbReference type="ARBA" id="ARBA00023146"/>
    </source>
</evidence>
<keyword evidence="3 10" id="KW-0436">Ligase</keyword>
<keyword evidence="5 10" id="KW-0067">ATP-binding</keyword>
<dbReference type="FunFam" id="3.40.50.620:FF:000094">
    <property type="entry name" value="Tryptophan--tRNA ligase"/>
    <property type="match status" value="1"/>
</dbReference>
<dbReference type="PANTHER" id="PTHR43766:SF1">
    <property type="entry name" value="TRYPTOPHAN--TRNA LIGASE, MITOCHONDRIAL"/>
    <property type="match status" value="1"/>
</dbReference>
<proteinExistence type="inferred from homology"/>
<sequence length="371" mass="41910">MAEEIKAKEAPKRKVILTGDRPTGRLHVGHYVGSLKRRVELQNSGEYDDIYIMIADAQALTDNADNPEKVRQNIIEVALDYMSCGLDPAKSNLFIQSQVPELTELTFYYMNLVTVSRLQRNPTVKSEIQQRGFETSIPVGFFTYPISQAADITAFDATTVPVGEDQMPMLEQTKEIVHKFNSVYGKALVEPEILLPSNQACLRLPGIDGKAKMSKSLGNCIYLSEESDEIKKKVMSMFTDPTHIKVSVPGKLEGNTVFTYLDAFSKPEHFEAFLPEYANLDELKAHYQRGGLGDVKVKRFLNEVLQAELAPIRERRKELMKDIPYVYEVLKKGSEKAESVAAATLARVKNAMRINYFEDEELIRTQAEQMK</sequence>
<evidence type="ECO:0000256" key="9">
    <source>
        <dbReference type="NCBIfam" id="TIGR00233"/>
    </source>
</evidence>
<evidence type="ECO:0000256" key="3">
    <source>
        <dbReference type="ARBA" id="ARBA00022598"/>
    </source>
</evidence>
<dbReference type="GO" id="GO:0006436">
    <property type="term" value="P:tryptophanyl-tRNA aminoacylation"/>
    <property type="evidence" value="ECO:0007669"/>
    <property type="project" value="UniProtKB-UniRule"/>
</dbReference>
<evidence type="ECO:0000256" key="10">
    <source>
        <dbReference type="RuleBase" id="RU363036"/>
    </source>
</evidence>
<dbReference type="EC" id="6.1.1.2" evidence="2 9"/>
<keyword evidence="12" id="KW-1185">Reference proteome</keyword>
<dbReference type="Proteomes" id="UP000265643">
    <property type="component" value="Unassembled WGS sequence"/>
</dbReference>
<evidence type="ECO:0000256" key="2">
    <source>
        <dbReference type="ARBA" id="ARBA00013161"/>
    </source>
</evidence>
<evidence type="ECO:0000256" key="8">
    <source>
        <dbReference type="ARBA" id="ARBA00049929"/>
    </source>
</evidence>
<dbReference type="Pfam" id="PF00579">
    <property type="entry name" value="tRNA-synt_1b"/>
    <property type="match status" value="1"/>
</dbReference>
<name>A0A391P1G8_9FIRM</name>
<evidence type="ECO:0000313" key="12">
    <source>
        <dbReference type="Proteomes" id="UP000265643"/>
    </source>
</evidence>
<evidence type="ECO:0000256" key="5">
    <source>
        <dbReference type="ARBA" id="ARBA00022840"/>
    </source>
</evidence>
<dbReference type="PROSITE" id="PS00178">
    <property type="entry name" value="AA_TRNA_LIGASE_I"/>
    <property type="match status" value="1"/>
</dbReference>
<accession>A0A391P1G8</accession>
<gene>
    <name evidence="11" type="ORF">KGMB01110_17010</name>
</gene>
<dbReference type="FunFam" id="1.10.240.10:FF:000005">
    <property type="entry name" value="Tryptophan--tRNA ligase"/>
    <property type="match status" value="1"/>
</dbReference>
<keyword evidence="4 10" id="KW-0547">Nucleotide-binding</keyword>
<comment type="catalytic activity">
    <reaction evidence="8">
        <text>tRNA(Trp) + L-tryptophan + ATP = L-tryptophyl-tRNA(Trp) + AMP + diphosphate + H(+)</text>
        <dbReference type="Rhea" id="RHEA:24080"/>
        <dbReference type="Rhea" id="RHEA-COMP:9671"/>
        <dbReference type="Rhea" id="RHEA-COMP:9705"/>
        <dbReference type="ChEBI" id="CHEBI:15378"/>
        <dbReference type="ChEBI" id="CHEBI:30616"/>
        <dbReference type="ChEBI" id="CHEBI:33019"/>
        <dbReference type="ChEBI" id="CHEBI:57912"/>
        <dbReference type="ChEBI" id="CHEBI:78442"/>
        <dbReference type="ChEBI" id="CHEBI:78535"/>
        <dbReference type="ChEBI" id="CHEBI:456215"/>
        <dbReference type="EC" id="6.1.1.2"/>
    </reaction>
</comment>
<keyword evidence="6 10" id="KW-0648">Protein biosynthesis</keyword>
<dbReference type="InterPro" id="IPR002306">
    <property type="entry name" value="Trp-tRNA-ligase"/>
</dbReference>
<dbReference type="InterPro" id="IPR001412">
    <property type="entry name" value="aa-tRNA-synth_I_CS"/>
</dbReference>
<organism evidence="11 12">
    <name type="scientific">Mediterraneibacter butyricigenes</name>
    <dbReference type="NCBI Taxonomy" id="2316025"/>
    <lineage>
        <taxon>Bacteria</taxon>
        <taxon>Bacillati</taxon>
        <taxon>Bacillota</taxon>
        <taxon>Clostridia</taxon>
        <taxon>Lachnospirales</taxon>
        <taxon>Lachnospiraceae</taxon>
        <taxon>Mediterraneibacter</taxon>
    </lineage>
</organism>
<dbReference type="Gene3D" id="1.10.240.10">
    <property type="entry name" value="Tyrosyl-Transfer RNA Synthetase"/>
    <property type="match status" value="1"/>
</dbReference>
<dbReference type="InterPro" id="IPR014729">
    <property type="entry name" value="Rossmann-like_a/b/a_fold"/>
</dbReference>
<dbReference type="SUPFAM" id="SSF52374">
    <property type="entry name" value="Nucleotidylyl transferase"/>
    <property type="match status" value="1"/>
</dbReference>
<dbReference type="PANTHER" id="PTHR43766">
    <property type="entry name" value="TRYPTOPHAN--TRNA LIGASE, MITOCHONDRIAL"/>
    <property type="match status" value="1"/>
</dbReference>
<evidence type="ECO:0000256" key="4">
    <source>
        <dbReference type="ARBA" id="ARBA00022741"/>
    </source>
</evidence>
<dbReference type="PRINTS" id="PR01039">
    <property type="entry name" value="TRNASYNTHTRP"/>
</dbReference>
<dbReference type="InterPro" id="IPR050203">
    <property type="entry name" value="Trp-tRNA_synthetase"/>
</dbReference>
<comment type="caution">
    <text evidence="11">The sequence shown here is derived from an EMBL/GenBank/DDBJ whole genome shotgun (WGS) entry which is preliminary data.</text>
</comment>
<dbReference type="Gene3D" id="3.40.50.620">
    <property type="entry name" value="HUPs"/>
    <property type="match status" value="1"/>
</dbReference>
<dbReference type="EMBL" id="BHGK01000001">
    <property type="protein sequence ID" value="GCA67265.1"/>
    <property type="molecule type" value="Genomic_DNA"/>
</dbReference>